<dbReference type="eggNOG" id="ENOG502QQ04">
    <property type="taxonomic scope" value="Eukaryota"/>
</dbReference>
<evidence type="ECO:0000313" key="3">
    <source>
        <dbReference type="EnsemblFungi" id="EJT74706"/>
    </source>
</evidence>
<reference evidence="2" key="2">
    <citation type="submission" date="2010-07" db="EMBL/GenBank/DDBJ databases">
        <authorList>
            <consortium name="The Broad Institute Genome Sequencing Platform"/>
            <consortium name="Broad Institute Genome Sequencing Center for Infectious Disease"/>
            <person name="Ma L.-J."/>
            <person name="Dead R."/>
            <person name="Young S."/>
            <person name="Zeng Q."/>
            <person name="Koehrsen M."/>
            <person name="Alvarado L."/>
            <person name="Berlin A."/>
            <person name="Chapman S.B."/>
            <person name="Chen Z."/>
            <person name="Freedman E."/>
            <person name="Gellesch M."/>
            <person name="Goldberg J."/>
            <person name="Griggs A."/>
            <person name="Gujja S."/>
            <person name="Heilman E.R."/>
            <person name="Heiman D."/>
            <person name="Hepburn T."/>
            <person name="Howarth C."/>
            <person name="Jen D."/>
            <person name="Larson L."/>
            <person name="Mehta T."/>
            <person name="Neiman D."/>
            <person name="Pearson M."/>
            <person name="Roberts A."/>
            <person name="Saif S."/>
            <person name="Shea T."/>
            <person name="Shenoy N."/>
            <person name="Sisk P."/>
            <person name="Stolte C."/>
            <person name="Sykes S."/>
            <person name="Walk T."/>
            <person name="White J."/>
            <person name="Yandava C."/>
            <person name="Haas B."/>
            <person name="Nusbaum C."/>
            <person name="Birren B."/>
        </authorList>
    </citation>
    <scope>NUCLEOTIDE SEQUENCE</scope>
    <source>
        <strain evidence="2">R3-111a-1</strain>
    </source>
</reference>
<dbReference type="Proteomes" id="UP000006039">
    <property type="component" value="Unassembled WGS sequence"/>
</dbReference>
<protein>
    <recommendedName>
        <fullName evidence="5">F-box domain-containing protein</fullName>
    </recommendedName>
</protein>
<feature type="compositionally biased region" description="Low complexity" evidence="1">
    <location>
        <begin position="217"/>
        <end position="243"/>
    </location>
</feature>
<evidence type="ECO:0000313" key="2">
    <source>
        <dbReference type="EMBL" id="EJT74706.1"/>
    </source>
</evidence>
<evidence type="ECO:0008006" key="5">
    <source>
        <dbReference type="Google" id="ProtNLM"/>
    </source>
</evidence>
<dbReference type="VEuPathDB" id="FungiDB:GGTG_08544"/>
<organism evidence="2">
    <name type="scientific">Gaeumannomyces tritici (strain R3-111a-1)</name>
    <name type="common">Wheat and barley take-all root rot fungus</name>
    <name type="synonym">Gaeumannomyces graminis var. tritici</name>
    <dbReference type="NCBI Taxonomy" id="644352"/>
    <lineage>
        <taxon>Eukaryota</taxon>
        <taxon>Fungi</taxon>
        <taxon>Dikarya</taxon>
        <taxon>Ascomycota</taxon>
        <taxon>Pezizomycotina</taxon>
        <taxon>Sordariomycetes</taxon>
        <taxon>Sordariomycetidae</taxon>
        <taxon>Magnaporthales</taxon>
        <taxon>Magnaporthaceae</taxon>
        <taxon>Gaeumannomyces</taxon>
    </lineage>
</organism>
<feature type="region of interest" description="Disordered" evidence="1">
    <location>
        <begin position="217"/>
        <end position="268"/>
    </location>
</feature>
<accession>J3P4V8</accession>
<dbReference type="OrthoDB" id="5345494at2759"/>
<proteinExistence type="predicted"/>
<dbReference type="STRING" id="644352.J3P4V8"/>
<dbReference type="EMBL" id="GL385398">
    <property type="protein sequence ID" value="EJT74706.1"/>
    <property type="molecule type" value="Genomic_DNA"/>
</dbReference>
<dbReference type="AlphaFoldDB" id="J3P4V8"/>
<name>J3P4V8_GAET3</name>
<dbReference type="HOGENOM" id="CLU_037759_0_0_1"/>
<keyword evidence="4" id="KW-1185">Reference proteome</keyword>
<feature type="compositionally biased region" description="Polar residues" evidence="1">
    <location>
        <begin position="244"/>
        <end position="254"/>
    </location>
</feature>
<dbReference type="EnsemblFungi" id="EJT74706">
    <property type="protein sequence ID" value="EJT74706"/>
    <property type="gene ID" value="GGTG_08544"/>
</dbReference>
<reference evidence="2" key="3">
    <citation type="submission" date="2010-09" db="EMBL/GenBank/DDBJ databases">
        <title>Annotation of Gaeumannomyces graminis var. tritici R3-111a-1.</title>
        <authorList>
            <consortium name="The Broad Institute Genome Sequencing Platform"/>
            <person name="Ma L.-J."/>
            <person name="Dead R."/>
            <person name="Young S.K."/>
            <person name="Zeng Q."/>
            <person name="Gargeya S."/>
            <person name="Fitzgerald M."/>
            <person name="Haas B."/>
            <person name="Abouelleil A."/>
            <person name="Alvarado L."/>
            <person name="Arachchi H.M."/>
            <person name="Berlin A."/>
            <person name="Brown A."/>
            <person name="Chapman S.B."/>
            <person name="Chen Z."/>
            <person name="Dunbar C."/>
            <person name="Freedman E."/>
            <person name="Gearin G."/>
            <person name="Gellesch M."/>
            <person name="Goldberg J."/>
            <person name="Griggs A."/>
            <person name="Gujja S."/>
            <person name="Heiman D."/>
            <person name="Howarth C."/>
            <person name="Larson L."/>
            <person name="Lui A."/>
            <person name="MacDonald P.J.P."/>
            <person name="Mehta T."/>
            <person name="Montmayeur A."/>
            <person name="Murphy C."/>
            <person name="Neiman D."/>
            <person name="Pearson M."/>
            <person name="Priest M."/>
            <person name="Roberts A."/>
            <person name="Saif S."/>
            <person name="Shea T."/>
            <person name="Shenoy N."/>
            <person name="Sisk P."/>
            <person name="Stolte C."/>
            <person name="Sykes S."/>
            <person name="Yandava C."/>
            <person name="Wortman J."/>
            <person name="Nusbaum C."/>
            <person name="Birren B."/>
        </authorList>
    </citation>
    <scope>NUCLEOTIDE SEQUENCE</scope>
    <source>
        <strain evidence="2">R3-111a-1</strain>
    </source>
</reference>
<dbReference type="GeneID" id="20349002"/>
<dbReference type="RefSeq" id="XP_009224650.1">
    <property type="nucleotide sequence ID" value="XM_009226386.1"/>
</dbReference>
<gene>
    <name evidence="3" type="primary">20349002</name>
    <name evidence="2" type="ORF">GGTG_08544</name>
</gene>
<reference evidence="4" key="1">
    <citation type="submission" date="2010-07" db="EMBL/GenBank/DDBJ databases">
        <title>The genome sequence of Gaeumannomyces graminis var. tritici strain R3-111a-1.</title>
        <authorList>
            <consortium name="The Broad Institute Genome Sequencing Platform"/>
            <person name="Ma L.-J."/>
            <person name="Dead R."/>
            <person name="Young S."/>
            <person name="Zeng Q."/>
            <person name="Koehrsen M."/>
            <person name="Alvarado L."/>
            <person name="Berlin A."/>
            <person name="Chapman S.B."/>
            <person name="Chen Z."/>
            <person name="Freedman E."/>
            <person name="Gellesch M."/>
            <person name="Goldberg J."/>
            <person name="Griggs A."/>
            <person name="Gujja S."/>
            <person name="Heilman E.R."/>
            <person name="Heiman D."/>
            <person name="Hepburn T."/>
            <person name="Howarth C."/>
            <person name="Jen D."/>
            <person name="Larson L."/>
            <person name="Mehta T."/>
            <person name="Neiman D."/>
            <person name="Pearson M."/>
            <person name="Roberts A."/>
            <person name="Saif S."/>
            <person name="Shea T."/>
            <person name="Shenoy N."/>
            <person name="Sisk P."/>
            <person name="Stolte C."/>
            <person name="Sykes S."/>
            <person name="Walk T."/>
            <person name="White J."/>
            <person name="Yandava C."/>
            <person name="Haas B."/>
            <person name="Nusbaum C."/>
            <person name="Birren B."/>
        </authorList>
    </citation>
    <scope>NUCLEOTIDE SEQUENCE [LARGE SCALE GENOMIC DNA]</scope>
    <source>
        <strain evidence="4">R3-111a-1</strain>
    </source>
</reference>
<sequence>MAQEVAPPVALLDDVYTKTTTTSTTIAEPEAAAVTRTLGCLLSNHLVLSQTLPHLPPSAVLSLAATSRAFRDLIYGSPVAFRHLDLTQVKTAQFDIDPIDTGGELWHNTQLDEHLTEDEFYSGPLRGIFSNLCRSNLLSSVHTLILDGLSVTAELVHDMLTGPSFRIRVLSLRDVKNLNERKLQQALTTACRPSRPEGTPHLKAVYLFTRRDAESSSSSSRASIGLGSGSSSSTSAGSAPVSSLQQTINASSPHRTAPSPMEWDSGDAWYDRRGKMLSRGISREWAHTLLACQGIIAFDAVLCAGPRHPNSRAFGKVPVSSETAAAAAGTGEPQQSQWAVATYAVGECAGCGGAPEGVTVWGRNDTPHDYPLLAPAPLHSSSVKAACRPSRASLEARELVGEWRGSSNSETANGDKERGDHYGPPRFVARCFECLKGRCCWSCNKWWCESCYAGPGGGGGGGADDKRGVTKSCWECGDNCHECISKTQLVCKSCCGGYCIIHNEGSGPKHCDWCSRGSRRTRDLY</sequence>
<evidence type="ECO:0000256" key="1">
    <source>
        <dbReference type="SAM" id="MobiDB-lite"/>
    </source>
</evidence>
<evidence type="ECO:0000313" key="4">
    <source>
        <dbReference type="Proteomes" id="UP000006039"/>
    </source>
</evidence>
<reference evidence="3" key="4">
    <citation type="journal article" date="2015" name="G3 (Bethesda)">
        <title>Genome sequences of three phytopathogenic species of the Magnaporthaceae family of fungi.</title>
        <authorList>
            <person name="Okagaki L.H."/>
            <person name="Nunes C.C."/>
            <person name="Sailsbery J."/>
            <person name="Clay B."/>
            <person name="Brown D."/>
            <person name="John T."/>
            <person name="Oh Y."/>
            <person name="Young N."/>
            <person name="Fitzgerald M."/>
            <person name="Haas B.J."/>
            <person name="Zeng Q."/>
            <person name="Young S."/>
            <person name="Adiconis X."/>
            <person name="Fan L."/>
            <person name="Levin J.Z."/>
            <person name="Mitchell T.K."/>
            <person name="Okubara P.A."/>
            <person name="Farman M.L."/>
            <person name="Kohn L.M."/>
            <person name="Birren B."/>
            <person name="Ma L.-J."/>
            <person name="Dean R.A."/>
        </authorList>
    </citation>
    <scope>NUCLEOTIDE SEQUENCE</scope>
    <source>
        <strain evidence="3">R3-111a-1</strain>
    </source>
</reference>
<reference evidence="3" key="5">
    <citation type="submission" date="2018-04" db="UniProtKB">
        <authorList>
            <consortium name="EnsemblFungi"/>
        </authorList>
    </citation>
    <scope>IDENTIFICATION</scope>
    <source>
        <strain evidence="3">R3-111a-1</strain>
    </source>
</reference>